<evidence type="ECO:0000256" key="8">
    <source>
        <dbReference type="ARBA" id="ARBA00023065"/>
    </source>
</evidence>
<dbReference type="InterPro" id="IPR018212">
    <property type="entry name" value="Na/solute_symporter_CS"/>
</dbReference>
<dbReference type="GO" id="GO:0015075">
    <property type="term" value="F:monoatomic ion transmembrane transporter activity"/>
    <property type="evidence" value="ECO:0007669"/>
    <property type="project" value="UniProtKB-ARBA"/>
</dbReference>
<comment type="similarity">
    <text evidence="2 13">Belongs to the sodium:solute symporter (SSF) (TC 2.A.21) family.</text>
</comment>
<dbReference type="PANTHER" id="PTHR42985:SF21">
    <property type="entry name" value="SODIUM-DEPENDENT MULTIVITAMIN TRANSPORTER-LIKE PROTEIN"/>
    <property type="match status" value="1"/>
</dbReference>
<evidence type="ECO:0000313" key="15">
    <source>
        <dbReference type="EMBL" id="KAF2892781.1"/>
    </source>
</evidence>
<dbReference type="Pfam" id="PF00474">
    <property type="entry name" value="SSF"/>
    <property type="match status" value="1"/>
</dbReference>
<evidence type="ECO:0000256" key="14">
    <source>
        <dbReference type="SAM" id="Phobius"/>
    </source>
</evidence>
<protein>
    <recommendedName>
        <fullName evidence="17">Sodium-coupled monocarboxylate transporter 1</fullName>
    </recommendedName>
</protein>
<dbReference type="OrthoDB" id="6132759at2759"/>
<dbReference type="GO" id="GO:0015293">
    <property type="term" value="F:symporter activity"/>
    <property type="evidence" value="ECO:0007669"/>
    <property type="project" value="TreeGrafter"/>
</dbReference>
<dbReference type="PROSITE" id="PS00456">
    <property type="entry name" value="NA_SOLUT_SYMP_1"/>
    <property type="match status" value="1"/>
</dbReference>
<dbReference type="InterPro" id="IPR038377">
    <property type="entry name" value="Na/Glc_symporter_sf"/>
</dbReference>
<evidence type="ECO:0000256" key="4">
    <source>
        <dbReference type="ARBA" id="ARBA00022475"/>
    </source>
</evidence>
<keyword evidence="3" id="KW-0813">Transport</keyword>
<dbReference type="InterPro" id="IPR001734">
    <property type="entry name" value="Na/solute_symporter"/>
</dbReference>
<evidence type="ECO:0000256" key="9">
    <source>
        <dbReference type="ARBA" id="ARBA00023136"/>
    </source>
</evidence>
<evidence type="ECO:0000256" key="12">
    <source>
        <dbReference type="ARBA" id="ARBA00036099"/>
    </source>
</evidence>
<organism evidence="15 16">
    <name type="scientific">Ignelater luminosus</name>
    <name type="common">Cucubano</name>
    <name type="synonym">Pyrophorus luminosus</name>
    <dbReference type="NCBI Taxonomy" id="2038154"/>
    <lineage>
        <taxon>Eukaryota</taxon>
        <taxon>Metazoa</taxon>
        <taxon>Ecdysozoa</taxon>
        <taxon>Arthropoda</taxon>
        <taxon>Hexapoda</taxon>
        <taxon>Insecta</taxon>
        <taxon>Pterygota</taxon>
        <taxon>Neoptera</taxon>
        <taxon>Endopterygota</taxon>
        <taxon>Coleoptera</taxon>
        <taxon>Polyphaga</taxon>
        <taxon>Elateriformia</taxon>
        <taxon>Elateroidea</taxon>
        <taxon>Elateridae</taxon>
        <taxon>Agrypninae</taxon>
        <taxon>Pyrophorini</taxon>
        <taxon>Ignelater</taxon>
    </lineage>
</organism>
<comment type="catalytic activity">
    <reaction evidence="12">
        <text>iodide(out) + 2 Na(+)(out) = iodide(in) + 2 Na(+)(in)</text>
        <dbReference type="Rhea" id="RHEA:71207"/>
        <dbReference type="ChEBI" id="CHEBI:16382"/>
        <dbReference type="ChEBI" id="CHEBI:29101"/>
    </reaction>
</comment>
<keyword evidence="6 14" id="KW-1133">Transmembrane helix</keyword>
<feature type="transmembrane region" description="Helical" evidence="14">
    <location>
        <begin position="137"/>
        <end position="156"/>
    </location>
</feature>
<dbReference type="GO" id="GO:0006814">
    <property type="term" value="P:sodium ion transport"/>
    <property type="evidence" value="ECO:0007669"/>
    <property type="project" value="UniProtKB-KW"/>
</dbReference>
<sequence>MSITVGIYYGFCGAEQKTTTDYLLGGKQMKIFPVAMSLVASTLSGISLLSLPTEIYFHGTLFMLISISPILMAFAVNFIYLPVFFKLQVTTIFEYLEIRFQKNIRGVASCVFTLTNFFFLPLVIYVPSLAFNQVTGINLHMTAVVMSLICIFYTTIGGLKAVVWTDAFQLCVTLCTLGCVLIMGTVSVGGFGSIWEKGNLGDRIELFILNPDPTIRNTFWSVLIGTTFLWTAAIGGNPATAQRFLAVSSLSDAKKVLVIFVV</sequence>
<evidence type="ECO:0000256" key="5">
    <source>
        <dbReference type="ARBA" id="ARBA00022692"/>
    </source>
</evidence>
<keyword evidence="10" id="KW-0325">Glycoprotein</keyword>
<feature type="transmembrane region" description="Helical" evidence="14">
    <location>
        <begin position="168"/>
        <end position="195"/>
    </location>
</feature>
<keyword evidence="5 14" id="KW-0812">Transmembrane</keyword>
<dbReference type="AlphaFoldDB" id="A0A8K0CWT7"/>
<dbReference type="PANTHER" id="PTHR42985">
    <property type="entry name" value="SODIUM-COUPLED MONOCARBOXYLATE TRANSPORTER"/>
    <property type="match status" value="1"/>
</dbReference>
<dbReference type="Proteomes" id="UP000801492">
    <property type="component" value="Unassembled WGS sequence"/>
</dbReference>
<accession>A0A8K0CWT7</accession>
<dbReference type="Gene3D" id="1.20.1730.10">
    <property type="entry name" value="Sodium/glucose cotransporter"/>
    <property type="match status" value="1"/>
</dbReference>
<dbReference type="EMBL" id="VTPC01008490">
    <property type="protein sequence ID" value="KAF2892781.1"/>
    <property type="molecule type" value="Genomic_DNA"/>
</dbReference>
<dbReference type="GO" id="GO:0005886">
    <property type="term" value="C:plasma membrane"/>
    <property type="evidence" value="ECO:0007669"/>
    <property type="project" value="UniProtKB-SubCell"/>
</dbReference>
<evidence type="ECO:0000256" key="13">
    <source>
        <dbReference type="RuleBase" id="RU362091"/>
    </source>
</evidence>
<proteinExistence type="inferred from homology"/>
<feature type="non-terminal residue" evidence="15">
    <location>
        <position position="1"/>
    </location>
</feature>
<reference evidence="15" key="1">
    <citation type="submission" date="2019-08" db="EMBL/GenBank/DDBJ databases">
        <title>The genome of the North American firefly Photinus pyralis.</title>
        <authorList>
            <consortium name="Photinus pyralis genome working group"/>
            <person name="Fallon T.R."/>
            <person name="Sander Lower S.E."/>
            <person name="Weng J.-K."/>
        </authorList>
    </citation>
    <scope>NUCLEOTIDE SEQUENCE</scope>
    <source>
        <strain evidence="15">TRF0915ILg1</strain>
        <tissue evidence="15">Whole body</tissue>
    </source>
</reference>
<dbReference type="PROSITE" id="PS50283">
    <property type="entry name" value="NA_SOLUT_SYMP_3"/>
    <property type="match status" value="1"/>
</dbReference>
<feature type="transmembrane region" description="Helical" evidence="14">
    <location>
        <begin position="215"/>
        <end position="235"/>
    </location>
</feature>
<keyword evidence="16" id="KW-1185">Reference proteome</keyword>
<keyword evidence="11" id="KW-0739">Sodium transport</keyword>
<evidence type="ECO:0000256" key="3">
    <source>
        <dbReference type="ARBA" id="ARBA00022448"/>
    </source>
</evidence>
<evidence type="ECO:0000256" key="1">
    <source>
        <dbReference type="ARBA" id="ARBA00004651"/>
    </source>
</evidence>
<keyword evidence="4" id="KW-1003">Cell membrane</keyword>
<gene>
    <name evidence="15" type="ORF">ILUMI_13390</name>
</gene>
<evidence type="ECO:0008006" key="17">
    <source>
        <dbReference type="Google" id="ProtNLM"/>
    </source>
</evidence>
<dbReference type="GO" id="GO:0098660">
    <property type="term" value="P:inorganic ion transmembrane transport"/>
    <property type="evidence" value="ECO:0007669"/>
    <property type="project" value="UniProtKB-ARBA"/>
</dbReference>
<name>A0A8K0CWT7_IGNLU</name>
<keyword evidence="9 14" id="KW-0472">Membrane</keyword>
<keyword evidence="8" id="KW-0406">Ion transport</keyword>
<evidence type="ECO:0000256" key="10">
    <source>
        <dbReference type="ARBA" id="ARBA00023180"/>
    </source>
</evidence>
<dbReference type="InterPro" id="IPR051163">
    <property type="entry name" value="Sodium:Solute_Symporter_SSF"/>
</dbReference>
<comment type="caution">
    <text evidence="15">The sequence shown here is derived from an EMBL/GenBank/DDBJ whole genome shotgun (WGS) entry which is preliminary data.</text>
</comment>
<evidence type="ECO:0000256" key="11">
    <source>
        <dbReference type="ARBA" id="ARBA00023201"/>
    </source>
</evidence>
<evidence type="ECO:0000313" key="16">
    <source>
        <dbReference type="Proteomes" id="UP000801492"/>
    </source>
</evidence>
<evidence type="ECO:0000256" key="2">
    <source>
        <dbReference type="ARBA" id="ARBA00006434"/>
    </source>
</evidence>
<evidence type="ECO:0000256" key="7">
    <source>
        <dbReference type="ARBA" id="ARBA00023053"/>
    </source>
</evidence>
<evidence type="ECO:0000256" key="6">
    <source>
        <dbReference type="ARBA" id="ARBA00022989"/>
    </source>
</evidence>
<feature type="transmembrane region" description="Helical" evidence="14">
    <location>
        <begin position="106"/>
        <end position="125"/>
    </location>
</feature>
<feature type="transmembrane region" description="Helical" evidence="14">
    <location>
        <begin position="61"/>
        <end position="85"/>
    </location>
</feature>
<comment type="subcellular location">
    <subcellularLocation>
        <location evidence="1">Cell membrane</location>
        <topology evidence="1">Multi-pass membrane protein</topology>
    </subcellularLocation>
</comment>
<keyword evidence="7" id="KW-0915">Sodium</keyword>
<feature type="transmembrane region" description="Helical" evidence="14">
    <location>
        <begin position="31"/>
        <end position="49"/>
    </location>
</feature>